<organism evidence="3 4">
    <name type="scientific">Diplodia seriata</name>
    <dbReference type="NCBI Taxonomy" id="420778"/>
    <lineage>
        <taxon>Eukaryota</taxon>
        <taxon>Fungi</taxon>
        <taxon>Dikarya</taxon>
        <taxon>Ascomycota</taxon>
        <taxon>Pezizomycotina</taxon>
        <taxon>Dothideomycetes</taxon>
        <taxon>Dothideomycetes incertae sedis</taxon>
        <taxon>Botryosphaeriales</taxon>
        <taxon>Botryosphaeriaceae</taxon>
        <taxon>Diplodia</taxon>
    </lineage>
</organism>
<dbReference type="EMBL" id="LAQI01000256">
    <property type="protein sequence ID" value="KKY13838.1"/>
    <property type="molecule type" value="Genomic_DNA"/>
</dbReference>
<evidence type="ECO:0000313" key="3">
    <source>
        <dbReference type="EMBL" id="KKY13838.1"/>
    </source>
</evidence>
<feature type="domain" description="Alpha/beta hydrolase fold-3" evidence="2">
    <location>
        <begin position="96"/>
        <end position="316"/>
    </location>
</feature>
<dbReference type="SUPFAM" id="SSF53474">
    <property type="entry name" value="alpha/beta-Hydrolases"/>
    <property type="match status" value="1"/>
</dbReference>
<dbReference type="AlphaFoldDB" id="A0A0G2FPK1"/>
<protein>
    <submittedName>
        <fullName evidence="3">Putative lipase 2</fullName>
    </submittedName>
</protein>
<dbReference type="PANTHER" id="PTHR48081">
    <property type="entry name" value="AB HYDROLASE SUPERFAMILY PROTEIN C4A8.06C"/>
    <property type="match status" value="1"/>
</dbReference>
<dbReference type="InterPro" id="IPR029058">
    <property type="entry name" value="AB_hydrolase_fold"/>
</dbReference>
<evidence type="ECO:0000256" key="1">
    <source>
        <dbReference type="ARBA" id="ARBA00022801"/>
    </source>
</evidence>
<accession>A0A0G2FPK1</accession>
<reference evidence="3 4" key="2">
    <citation type="submission" date="2015-05" db="EMBL/GenBank/DDBJ databases">
        <title>Distinctive expansion of gene families associated with plant cell wall degradation and secondary metabolism in the genomes of grapevine trunk pathogens.</title>
        <authorList>
            <person name="Lawrence D.P."/>
            <person name="Travadon R."/>
            <person name="Rolshausen P.E."/>
            <person name="Baumgartner K."/>
        </authorList>
    </citation>
    <scope>NUCLEOTIDE SEQUENCE [LARGE SCALE GENOMIC DNA]</scope>
    <source>
        <strain evidence="3">DS831</strain>
    </source>
</reference>
<name>A0A0G2FPK1_9PEZI</name>
<keyword evidence="1" id="KW-0378">Hydrolase</keyword>
<evidence type="ECO:0000259" key="2">
    <source>
        <dbReference type="Pfam" id="PF07859"/>
    </source>
</evidence>
<reference evidence="3 4" key="1">
    <citation type="submission" date="2015-03" db="EMBL/GenBank/DDBJ databases">
        <authorList>
            <person name="Morales-Cruz A."/>
            <person name="Amrine K.C."/>
            <person name="Cantu D."/>
        </authorList>
    </citation>
    <scope>NUCLEOTIDE SEQUENCE [LARGE SCALE GENOMIC DNA]</scope>
    <source>
        <strain evidence="3">DS831</strain>
    </source>
</reference>
<evidence type="ECO:0000313" key="4">
    <source>
        <dbReference type="Proteomes" id="UP000034182"/>
    </source>
</evidence>
<gene>
    <name evidence="3" type="ORF">UCDDS831_g08663</name>
</gene>
<dbReference type="Pfam" id="PF07859">
    <property type="entry name" value="Abhydrolase_3"/>
    <property type="match status" value="1"/>
</dbReference>
<comment type="caution">
    <text evidence="3">The sequence shown here is derived from an EMBL/GenBank/DDBJ whole genome shotgun (WGS) entry which is preliminary data.</text>
</comment>
<sequence length="344" mass="36975">MTDTKWTDLSIMDPEFKAFIDTAGKLPSLADLGPDMPTLRANLAAAPKPVIPGVSVPASMDGVEKSRITIPVRDGASIAAVLYRPTAQGGGGRPLVVALHGGGWCIGAPEFEEVNCVNAVQKHGAVAISLDYRLAPEHPFPTPVNDCWDALKWIAANASSSTIAADPPKGFILHGESAGGNMAIVLALLARDERLQPPLTGVSASIPSVLPPGGGDQLPERFRAEYRSYEQNKDEPGLNRDAVGYLIGNYNPDMSSPLFAPFNWPTGHKGLPPFFIQVCGLDTLRDEALLYERLLRTECDVQTKLVVYPGLPHSFWSFFPHLDASRKAVGEVVEGFGWLLGKKT</sequence>
<dbReference type="InterPro" id="IPR013094">
    <property type="entry name" value="AB_hydrolase_3"/>
</dbReference>
<proteinExistence type="predicted"/>
<dbReference type="PANTHER" id="PTHR48081:SF8">
    <property type="entry name" value="ALPHA_BETA HYDROLASE FOLD-3 DOMAIN-CONTAINING PROTEIN-RELATED"/>
    <property type="match status" value="1"/>
</dbReference>
<dbReference type="Proteomes" id="UP000034182">
    <property type="component" value="Unassembled WGS sequence"/>
</dbReference>
<dbReference type="Gene3D" id="3.40.50.1820">
    <property type="entry name" value="alpha/beta hydrolase"/>
    <property type="match status" value="1"/>
</dbReference>
<dbReference type="InterPro" id="IPR050300">
    <property type="entry name" value="GDXG_lipolytic_enzyme"/>
</dbReference>
<dbReference type="GO" id="GO:0016787">
    <property type="term" value="F:hydrolase activity"/>
    <property type="evidence" value="ECO:0007669"/>
    <property type="project" value="UniProtKB-KW"/>
</dbReference>